<dbReference type="Proteomes" id="UP000071859">
    <property type="component" value="Unassembled WGS sequence"/>
</dbReference>
<dbReference type="AlphaFoldDB" id="A0A158CMV8"/>
<comment type="caution">
    <text evidence="1">The sequence shown here is derived from an EMBL/GenBank/DDBJ whole genome shotgun (WGS) entry which is preliminary data.</text>
</comment>
<proteinExistence type="predicted"/>
<name>A0A158CMV8_9BURK</name>
<dbReference type="EMBL" id="FCOX02000022">
    <property type="protein sequence ID" value="SAK83678.1"/>
    <property type="molecule type" value="Genomic_DNA"/>
</dbReference>
<dbReference type="RefSeq" id="WP_157697580.1">
    <property type="nucleotide sequence ID" value="NZ_FCOX02000022.1"/>
</dbReference>
<evidence type="ECO:0000313" key="1">
    <source>
        <dbReference type="EMBL" id="SAK83678.1"/>
    </source>
</evidence>
<keyword evidence="2" id="KW-1185">Reference proteome</keyword>
<accession>A0A158CMV8</accession>
<protein>
    <submittedName>
        <fullName evidence="1">Uncharacterized protein</fullName>
    </submittedName>
</protein>
<reference evidence="1" key="1">
    <citation type="submission" date="2016-01" db="EMBL/GenBank/DDBJ databases">
        <authorList>
            <person name="Peeters C."/>
        </authorList>
    </citation>
    <scope>NUCLEOTIDE SEQUENCE</scope>
    <source>
        <strain evidence="1">LMG 29321</strain>
    </source>
</reference>
<sequence>MADLVDIDVEEEVASLQSGALSDWPSWDFCLLYNSAPYKSIKLAAPSPEAAADTMTQLVQRLNAIAQGLNYPPLFGWASGCC</sequence>
<organism evidence="1 2">
    <name type="scientific">Caballeronia calidae</name>
    <dbReference type="NCBI Taxonomy" id="1777139"/>
    <lineage>
        <taxon>Bacteria</taxon>
        <taxon>Pseudomonadati</taxon>
        <taxon>Pseudomonadota</taxon>
        <taxon>Betaproteobacteria</taxon>
        <taxon>Burkholderiales</taxon>
        <taxon>Burkholderiaceae</taxon>
        <taxon>Caballeronia</taxon>
    </lineage>
</organism>
<evidence type="ECO:0000313" key="2">
    <source>
        <dbReference type="Proteomes" id="UP000071859"/>
    </source>
</evidence>
<gene>
    <name evidence="1" type="ORF">AWB78_04142</name>
</gene>